<proteinExistence type="predicted"/>
<evidence type="ECO:0000256" key="1">
    <source>
        <dbReference type="SAM" id="MobiDB-lite"/>
    </source>
</evidence>
<dbReference type="Proteomes" id="UP000054477">
    <property type="component" value="Unassembled WGS sequence"/>
</dbReference>
<reference evidence="3" key="2">
    <citation type="submission" date="2015-01" db="EMBL/GenBank/DDBJ databases">
        <title>Evolutionary Origins and Diversification of the Mycorrhizal Mutualists.</title>
        <authorList>
            <consortium name="DOE Joint Genome Institute"/>
            <consortium name="Mycorrhizal Genomics Consortium"/>
            <person name="Kohler A."/>
            <person name="Kuo A."/>
            <person name="Nagy L.G."/>
            <person name="Floudas D."/>
            <person name="Copeland A."/>
            <person name="Barry K.W."/>
            <person name="Cichocki N."/>
            <person name="Veneault-Fourrey C."/>
            <person name="LaButti K."/>
            <person name="Lindquist E.A."/>
            <person name="Lipzen A."/>
            <person name="Lundell T."/>
            <person name="Morin E."/>
            <person name="Murat C."/>
            <person name="Riley R."/>
            <person name="Ohm R."/>
            <person name="Sun H."/>
            <person name="Tunlid A."/>
            <person name="Henrissat B."/>
            <person name="Grigoriev I.V."/>
            <person name="Hibbett D.S."/>
            <person name="Martin F."/>
        </authorList>
    </citation>
    <scope>NUCLEOTIDE SEQUENCE [LARGE SCALE GENOMIC DNA]</scope>
    <source>
        <strain evidence="3">LaAM-08-1</strain>
    </source>
</reference>
<evidence type="ECO:0000313" key="3">
    <source>
        <dbReference type="Proteomes" id="UP000054477"/>
    </source>
</evidence>
<feature type="non-terminal residue" evidence="2">
    <location>
        <position position="151"/>
    </location>
</feature>
<feature type="region of interest" description="Disordered" evidence="1">
    <location>
        <begin position="1"/>
        <end position="21"/>
    </location>
</feature>
<keyword evidence="3" id="KW-1185">Reference proteome</keyword>
<sequence length="151" mass="17403">MSLYIQGSPVQSKHSPLSPPSSIDTDVFNMTTLDDFDLLTFQSEYLLSPRPSSLLFTSNPTSILNFLTRTELWNLPASNILEYAKQHPREVNHIVQHFYQVITSIQEINTPARPSIPSVSHLIKFNKEHLFLVYDQISLPVIMKFRHSSRY</sequence>
<gene>
    <name evidence="2" type="ORF">K443DRAFT_42506</name>
</gene>
<dbReference type="EMBL" id="KN839706">
    <property type="protein sequence ID" value="KIJ89462.1"/>
    <property type="molecule type" value="Genomic_DNA"/>
</dbReference>
<feature type="compositionally biased region" description="Polar residues" evidence="1">
    <location>
        <begin position="8"/>
        <end position="21"/>
    </location>
</feature>
<protein>
    <submittedName>
        <fullName evidence="2">Uncharacterized protein</fullName>
    </submittedName>
</protein>
<evidence type="ECO:0000313" key="2">
    <source>
        <dbReference type="EMBL" id="KIJ89462.1"/>
    </source>
</evidence>
<dbReference type="AlphaFoldDB" id="A0A0C9WYG6"/>
<reference evidence="2 3" key="1">
    <citation type="submission" date="2014-04" db="EMBL/GenBank/DDBJ databases">
        <authorList>
            <consortium name="DOE Joint Genome Institute"/>
            <person name="Kuo A."/>
            <person name="Kohler A."/>
            <person name="Nagy L.G."/>
            <person name="Floudas D."/>
            <person name="Copeland A."/>
            <person name="Barry K.W."/>
            <person name="Cichocki N."/>
            <person name="Veneault-Fourrey C."/>
            <person name="LaButti K."/>
            <person name="Lindquist E.A."/>
            <person name="Lipzen A."/>
            <person name="Lundell T."/>
            <person name="Morin E."/>
            <person name="Murat C."/>
            <person name="Sun H."/>
            <person name="Tunlid A."/>
            <person name="Henrissat B."/>
            <person name="Grigoriev I.V."/>
            <person name="Hibbett D.S."/>
            <person name="Martin F."/>
            <person name="Nordberg H.P."/>
            <person name="Cantor M.N."/>
            <person name="Hua S.X."/>
        </authorList>
    </citation>
    <scope>NUCLEOTIDE SEQUENCE [LARGE SCALE GENOMIC DNA]</scope>
    <source>
        <strain evidence="2 3">LaAM-08-1</strain>
    </source>
</reference>
<accession>A0A0C9WYG6</accession>
<name>A0A0C9WYG6_9AGAR</name>
<organism evidence="2 3">
    <name type="scientific">Laccaria amethystina LaAM-08-1</name>
    <dbReference type="NCBI Taxonomy" id="1095629"/>
    <lineage>
        <taxon>Eukaryota</taxon>
        <taxon>Fungi</taxon>
        <taxon>Dikarya</taxon>
        <taxon>Basidiomycota</taxon>
        <taxon>Agaricomycotina</taxon>
        <taxon>Agaricomycetes</taxon>
        <taxon>Agaricomycetidae</taxon>
        <taxon>Agaricales</taxon>
        <taxon>Agaricineae</taxon>
        <taxon>Hydnangiaceae</taxon>
        <taxon>Laccaria</taxon>
    </lineage>
</organism>
<dbReference type="HOGENOM" id="CLU_1735797_0_0_1"/>